<dbReference type="InterPro" id="IPR004045">
    <property type="entry name" value="Glutathione_S-Trfase_N"/>
</dbReference>
<dbReference type="EMBL" id="BEYU01000068">
    <property type="protein sequence ID" value="GBG29958.1"/>
    <property type="molecule type" value="Genomic_DNA"/>
</dbReference>
<keyword evidence="3 7" id="KW-0418">Kinase</keyword>
<dbReference type="GO" id="GO:0010506">
    <property type="term" value="P:regulation of autophagy"/>
    <property type="evidence" value="ECO:0007669"/>
    <property type="project" value="InterPro"/>
</dbReference>
<dbReference type="Proteomes" id="UP000241890">
    <property type="component" value="Unassembled WGS sequence"/>
</dbReference>
<sequence length="995" mass="108408">MQQDAVFELVGADGSPYSCKMRALLRYRRIPFRWVRTFGLMQGTDGDFWREKFPDLRAKVIPVLVRPDGTYGNDSTPLIQDLEQLVPDPQRSANPAHEGDRFLSQVLEDFADEWGTKVMFAGRFKSPEDATFGAAWQLWQSPEAAAAGIDPQVFAQRQRGRRDMVGALDWAPMEETLREICRILSDMVKSGQAFLFGDTPSAADFALYGQLRQTIQDPLPAKIMYEFPMAWAWVWRVDDLSGFEPRAEVASAHTRTSATPAVKALLSLAMANEVTPKDFEILDPVPAWPIPPGFCAMWACATSAPGPRGARSRHGLAAADRPDLVPELAASSDARADTASEKGVEARRDRAPTDGEETTALAANAGANSNAYVEEDAKNDANAGTSSKSSLQTQPPTTATSLTALQPEAQQTKSSLESGDDGAHGAEEKKYALVRDDPRLWPDQVAIKAISRAKLTKKLERNLQKEVSILQGLTHINIVALYETVETHRHIYLVMEYCAGGDLHALLRSTGPMPVDLARHIVGQLSEGMHFLWSQNLIHRDLKPHNLLLTERSIRGVLKIADFGFATHLEAAAMADTMCGSPLYMRYDSSADLWSAGTILFEMLIGTPPFRGGSPRQLLRNILRAPFRYPTEKRPCPQDCVDLLESLLRANPAERIGFEAFYNHPFLREGDPPNAESLVISMARSDSEDSELPDSADEVGDSDNDDNNDGNDDKGGAHGAANGRAGFARRTSPQGARDYASSTAGQHVMRTDSPGDEAWEIIPEIARRPSSLRKPTGAMEQTPSPKTTQAVQALRFAGELAKRVRSFVDIAQGLALAENGADRGIAAHLTMSHYRNMAAIALVLTVKALKLLTLALDATERAAGVSDQSLLRAARATRKDVRTLYAEIVTHGERFRSQARQGAAIDQVPSAESLMVEVALQLARVSTSDSFAVGDPRDSADSSPLAAKQAAGIALDTAVGLLELLLCDPSVSPADKSRAVGLKAVFLQRKRKLFS</sequence>
<keyword evidence="4" id="KW-0067">ATP-binding</keyword>
<dbReference type="SMART" id="SM00220">
    <property type="entry name" value="S_TKc"/>
    <property type="match status" value="1"/>
</dbReference>
<dbReference type="PROSITE" id="PS50011">
    <property type="entry name" value="PROTEIN_KINASE_DOM"/>
    <property type="match status" value="1"/>
</dbReference>
<feature type="region of interest" description="Disordered" evidence="5">
    <location>
        <begin position="329"/>
        <end position="424"/>
    </location>
</feature>
<dbReference type="GO" id="GO:0005524">
    <property type="term" value="F:ATP binding"/>
    <property type="evidence" value="ECO:0007669"/>
    <property type="project" value="UniProtKB-KW"/>
</dbReference>
<dbReference type="InterPro" id="IPR011009">
    <property type="entry name" value="Kinase-like_dom_sf"/>
</dbReference>
<feature type="compositionally biased region" description="Low complexity" evidence="5">
    <location>
        <begin position="719"/>
        <end position="730"/>
    </location>
</feature>
<keyword evidence="2" id="KW-0547">Nucleotide-binding</keyword>
<dbReference type="Pfam" id="PF00069">
    <property type="entry name" value="Pkinase"/>
    <property type="match status" value="1"/>
</dbReference>
<comment type="caution">
    <text evidence="7">The sequence shown here is derived from an EMBL/GenBank/DDBJ whole genome shotgun (WGS) entry which is preliminary data.</text>
</comment>
<dbReference type="PROSITE" id="PS00108">
    <property type="entry name" value="PROTEIN_KINASE_ST"/>
    <property type="match status" value="1"/>
</dbReference>
<organism evidence="7 8">
    <name type="scientific">Hondaea fermentalgiana</name>
    <dbReference type="NCBI Taxonomy" id="2315210"/>
    <lineage>
        <taxon>Eukaryota</taxon>
        <taxon>Sar</taxon>
        <taxon>Stramenopiles</taxon>
        <taxon>Bigyra</taxon>
        <taxon>Labyrinthulomycetes</taxon>
        <taxon>Thraustochytrida</taxon>
        <taxon>Thraustochytriidae</taxon>
        <taxon>Hondaea</taxon>
    </lineage>
</organism>
<dbReference type="GO" id="GO:0016020">
    <property type="term" value="C:membrane"/>
    <property type="evidence" value="ECO:0007669"/>
    <property type="project" value="TreeGrafter"/>
</dbReference>
<dbReference type="InterPro" id="IPR036249">
    <property type="entry name" value="Thioredoxin-like_sf"/>
</dbReference>
<dbReference type="Gene3D" id="3.40.30.10">
    <property type="entry name" value="Glutaredoxin"/>
    <property type="match status" value="1"/>
</dbReference>
<dbReference type="GO" id="GO:0000045">
    <property type="term" value="P:autophagosome assembly"/>
    <property type="evidence" value="ECO:0007669"/>
    <property type="project" value="TreeGrafter"/>
</dbReference>
<feature type="domain" description="Protein kinase" evidence="6">
    <location>
        <begin position="410"/>
        <end position="667"/>
    </location>
</feature>
<dbReference type="PANTHER" id="PTHR24348">
    <property type="entry name" value="SERINE/THREONINE-PROTEIN KINASE UNC-51-RELATED"/>
    <property type="match status" value="1"/>
</dbReference>
<name>A0A2R5GJP3_9STRA</name>
<evidence type="ECO:0000256" key="4">
    <source>
        <dbReference type="ARBA" id="ARBA00022840"/>
    </source>
</evidence>
<dbReference type="AlphaFoldDB" id="A0A2R5GJP3"/>
<dbReference type="Pfam" id="PF13417">
    <property type="entry name" value="GST_N_3"/>
    <property type="match status" value="1"/>
</dbReference>
<proteinExistence type="predicted"/>
<evidence type="ECO:0000256" key="5">
    <source>
        <dbReference type="SAM" id="MobiDB-lite"/>
    </source>
</evidence>
<dbReference type="InterPro" id="IPR000719">
    <property type="entry name" value="Prot_kinase_dom"/>
</dbReference>
<feature type="compositionally biased region" description="Basic and acidic residues" evidence="5">
    <location>
        <begin position="334"/>
        <end position="353"/>
    </location>
</feature>
<keyword evidence="1" id="KW-0808">Transferase</keyword>
<dbReference type="InterPro" id="IPR008271">
    <property type="entry name" value="Ser/Thr_kinase_AS"/>
</dbReference>
<reference evidence="7 8" key="1">
    <citation type="submission" date="2017-12" db="EMBL/GenBank/DDBJ databases">
        <title>Sequencing, de novo assembly and annotation of complete genome of a new Thraustochytrid species, strain FCC1311.</title>
        <authorList>
            <person name="Sedici K."/>
            <person name="Godart F."/>
            <person name="Aiese Cigliano R."/>
            <person name="Sanseverino W."/>
            <person name="Barakat M."/>
            <person name="Ortet P."/>
            <person name="Marechal E."/>
            <person name="Cagnac O."/>
            <person name="Amato A."/>
        </authorList>
    </citation>
    <scope>NUCLEOTIDE SEQUENCE [LARGE SCALE GENOMIC DNA]</scope>
</reference>
<evidence type="ECO:0000256" key="3">
    <source>
        <dbReference type="ARBA" id="ARBA00022777"/>
    </source>
</evidence>
<dbReference type="GO" id="GO:0005829">
    <property type="term" value="C:cytosol"/>
    <property type="evidence" value="ECO:0007669"/>
    <property type="project" value="TreeGrafter"/>
</dbReference>
<feature type="compositionally biased region" description="Low complexity" evidence="5">
    <location>
        <begin position="360"/>
        <end position="371"/>
    </location>
</feature>
<dbReference type="SUPFAM" id="SSF52833">
    <property type="entry name" value="Thioredoxin-like"/>
    <property type="match status" value="1"/>
</dbReference>
<dbReference type="InParanoid" id="A0A2R5GJP3"/>
<dbReference type="OrthoDB" id="346907at2759"/>
<dbReference type="Pfam" id="PF13410">
    <property type="entry name" value="GST_C_2"/>
    <property type="match status" value="1"/>
</dbReference>
<keyword evidence="8" id="KW-1185">Reference proteome</keyword>
<dbReference type="PANTHER" id="PTHR24348:SF22">
    <property type="entry name" value="NON-SPECIFIC SERINE_THREONINE PROTEIN KINASE"/>
    <property type="match status" value="1"/>
</dbReference>
<dbReference type="SUPFAM" id="SSF56112">
    <property type="entry name" value="Protein kinase-like (PK-like)"/>
    <property type="match status" value="1"/>
</dbReference>
<evidence type="ECO:0000313" key="7">
    <source>
        <dbReference type="EMBL" id="GBG29958.1"/>
    </source>
</evidence>
<feature type="compositionally biased region" description="Polar residues" evidence="5">
    <location>
        <begin position="382"/>
        <end position="417"/>
    </location>
</feature>
<feature type="region of interest" description="Disordered" evidence="5">
    <location>
        <begin position="683"/>
        <end position="787"/>
    </location>
</feature>
<evidence type="ECO:0000256" key="2">
    <source>
        <dbReference type="ARBA" id="ARBA00022741"/>
    </source>
</evidence>
<evidence type="ECO:0000256" key="1">
    <source>
        <dbReference type="ARBA" id="ARBA00022679"/>
    </source>
</evidence>
<gene>
    <name evidence="7" type="ORF">FCC1311_061782</name>
</gene>
<dbReference type="SUPFAM" id="SSF47616">
    <property type="entry name" value="GST C-terminal domain-like"/>
    <property type="match status" value="1"/>
</dbReference>
<dbReference type="GO" id="GO:0000407">
    <property type="term" value="C:phagophore assembly site"/>
    <property type="evidence" value="ECO:0007669"/>
    <property type="project" value="TreeGrafter"/>
</dbReference>
<evidence type="ECO:0000259" key="6">
    <source>
        <dbReference type="PROSITE" id="PS50011"/>
    </source>
</evidence>
<dbReference type="Gene3D" id="1.10.510.10">
    <property type="entry name" value="Transferase(Phosphotransferase) domain 1"/>
    <property type="match status" value="1"/>
</dbReference>
<dbReference type="InterPro" id="IPR036282">
    <property type="entry name" value="Glutathione-S-Trfase_C_sf"/>
</dbReference>
<dbReference type="GO" id="GO:0004674">
    <property type="term" value="F:protein serine/threonine kinase activity"/>
    <property type="evidence" value="ECO:0007669"/>
    <property type="project" value="InterPro"/>
</dbReference>
<dbReference type="InterPro" id="IPR045269">
    <property type="entry name" value="Atg1-like"/>
</dbReference>
<dbReference type="GO" id="GO:0005776">
    <property type="term" value="C:autophagosome"/>
    <property type="evidence" value="ECO:0007669"/>
    <property type="project" value="TreeGrafter"/>
</dbReference>
<dbReference type="Gene3D" id="1.20.1050.10">
    <property type="match status" value="1"/>
</dbReference>
<accession>A0A2R5GJP3</accession>
<protein>
    <submittedName>
        <fullName evidence="7">Serine/threonine-protein kinase ATG1a</fullName>
    </submittedName>
</protein>
<feature type="compositionally biased region" description="Acidic residues" evidence="5">
    <location>
        <begin position="688"/>
        <end position="710"/>
    </location>
</feature>
<evidence type="ECO:0000313" key="8">
    <source>
        <dbReference type="Proteomes" id="UP000241890"/>
    </source>
</evidence>